<dbReference type="PANTHER" id="PTHR11228:SF7">
    <property type="entry name" value="PQQA PEPTIDE CYCLASE"/>
    <property type="match status" value="1"/>
</dbReference>
<evidence type="ECO:0000256" key="3">
    <source>
        <dbReference type="ARBA" id="ARBA00023004"/>
    </source>
</evidence>
<dbReference type="InterPro" id="IPR007197">
    <property type="entry name" value="rSAM"/>
</dbReference>
<dbReference type="InterPro" id="IPR013785">
    <property type="entry name" value="Aldolase_TIM"/>
</dbReference>
<proteinExistence type="predicted"/>
<accession>A0A1Y3U0S0</accession>
<dbReference type="PANTHER" id="PTHR11228">
    <property type="entry name" value="RADICAL SAM DOMAIN PROTEIN"/>
    <property type="match status" value="1"/>
</dbReference>
<evidence type="ECO:0000256" key="4">
    <source>
        <dbReference type="ARBA" id="ARBA00023014"/>
    </source>
</evidence>
<keyword evidence="3" id="KW-0408">Iron</keyword>
<gene>
    <name evidence="6" type="ORF">B5G26_13885</name>
</gene>
<dbReference type="CDD" id="cd01335">
    <property type="entry name" value="Radical_SAM"/>
    <property type="match status" value="1"/>
</dbReference>
<dbReference type="AlphaFoldDB" id="A0A1Y3U0S0"/>
<keyword evidence="1" id="KW-0949">S-adenosyl-L-methionine</keyword>
<dbReference type="InterPro" id="IPR050377">
    <property type="entry name" value="Radical_SAM_PqqE_MftC-like"/>
</dbReference>
<protein>
    <recommendedName>
        <fullName evidence="5">Radical SAM core domain-containing protein</fullName>
    </recommendedName>
</protein>
<dbReference type="Pfam" id="PF04055">
    <property type="entry name" value="Radical_SAM"/>
    <property type="match status" value="1"/>
</dbReference>
<name>A0A1Y3U0S0_9FIRM</name>
<evidence type="ECO:0000256" key="2">
    <source>
        <dbReference type="ARBA" id="ARBA00022723"/>
    </source>
</evidence>
<dbReference type="SUPFAM" id="SSF102114">
    <property type="entry name" value="Radical SAM enzymes"/>
    <property type="match status" value="1"/>
</dbReference>
<sequence length="325" mass="38426">MIVMKLDNIDKIKNRTICFSIIVTEHCNCNCEYCHFYLEHGNRTYKYCISDNLLEQYIGLIKYFKETLHQSVQVRFSGGEPLILGNKLFDISRRVYNRLNVRPYILTNGKLLNENLLEKALAANIDKFIVSFENPLKVDENATNPYENMIKFNNLKKYDMLLPGVMLISNDMFTRLSEICDIFYESIERIPIISEISFKAYTPPKEREIDALYDNVKAMVNKYYLKEPLQLFPYITPEIAYNYDYKYVIDLDANNRFGLKNDNFDVVAKKIYDKISEIYINDFCDNQNCEWYDACQHIRKFWSDKMQDYCKLKKAISNGFLDAIV</sequence>
<evidence type="ECO:0000313" key="6">
    <source>
        <dbReference type="EMBL" id="OUN40798.1"/>
    </source>
</evidence>
<dbReference type="GO" id="GO:0046872">
    <property type="term" value="F:metal ion binding"/>
    <property type="evidence" value="ECO:0007669"/>
    <property type="project" value="UniProtKB-KW"/>
</dbReference>
<dbReference type="SFLD" id="SFLDS00029">
    <property type="entry name" value="Radical_SAM"/>
    <property type="match status" value="1"/>
</dbReference>
<evidence type="ECO:0000259" key="5">
    <source>
        <dbReference type="PROSITE" id="PS51918"/>
    </source>
</evidence>
<organism evidence="6 7">
    <name type="scientific">Anaerotignum lactatifermentans</name>
    <dbReference type="NCBI Taxonomy" id="160404"/>
    <lineage>
        <taxon>Bacteria</taxon>
        <taxon>Bacillati</taxon>
        <taxon>Bacillota</taxon>
        <taxon>Clostridia</taxon>
        <taxon>Lachnospirales</taxon>
        <taxon>Anaerotignaceae</taxon>
        <taxon>Anaerotignum</taxon>
    </lineage>
</organism>
<dbReference type="GO" id="GO:0051536">
    <property type="term" value="F:iron-sulfur cluster binding"/>
    <property type="evidence" value="ECO:0007669"/>
    <property type="project" value="UniProtKB-KW"/>
</dbReference>
<dbReference type="InterPro" id="IPR058240">
    <property type="entry name" value="rSAM_sf"/>
</dbReference>
<evidence type="ECO:0000313" key="7">
    <source>
        <dbReference type="Proteomes" id="UP000195455"/>
    </source>
</evidence>
<keyword evidence="4" id="KW-0411">Iron-sulfur</keyword>
<keyword evidence="2" id="KW-0479">Metal-binding</keyword>
<dbReference type="EMBL" id="NFHM01000029">
    <property type="protein sequence ID" value="OUN40798.1"/>
    <property type="molecule type" value="Genomic_DNA"/>
</dbReference>
<dbReference type="GO" id="GO:0003824">
    <property type="term" value="F:catalytic activity"/>
    <property type="evidence" value="ECO:0007669"/>
    <property type="project" value="InterPro"/>
</dbReference>
<reference evidence="7" key="1">
    <citation type="submission" date="2017-04" db="EMBL/GenBank/DDBJ databases">
        <title>Function of individual gut microbiota members based on whole genome sequencing of pure cultures obtained from chicken caecum.</title>
        <authorList>
            <person name="Medvecky M."/>
            <person name="Cejkova D."/>
            <person name="Polansky O."/>
            <person name="Karasova D."/>
            <person name="Kubasova T."/>
            <person name="Cizek A."/>
            <person name="Rychlik I."/>
        </authorList>
    </citation>
    <scope>NUCLEOTIDE SEQUENCE [LARGE SCALE GENOMIC DNA]</scope>
    <source>
        <strain evidence="7">An75</strain>
    </source>
</reference>
<dbReference type="Proteomes" id="UP000195455">
    <property type="component" value="Unassembled WGS sequence"/>
</dbReference>
<dbReference type="Gene3D" id="3.20.20.70">
    <property type="entry name" value="Aldolase class I"/>
    <property type="match status" value="1"/>
</dbReference>
<feature type="domain" description="Radical SAM core" evidence="5">
    <location>
        <begin position="11"/>
        <end position="238"/>
    </location>
</feature>
<comment type="caution">
    <text evidence="6">The sequence shown here is derived from an EMBL/GenBank/DDBJ whole genome shotgun (WGS) entry which is preliminary data.</text>
</comment>
<dbReference type="PROSITE" id="PS51918">
    <property type="entry name" value="RADICAL_SAM"/>
    <property type="match status" value="1"/>
</dbReference>
<evidence type="ECO:0000256" key="1">
    <source>
        <dbReference type="ARBA" id="ARBA00022691"/>
    </source>
</evidence>